<dbReference type="Proteomes" id="UP001163823">
    <property type="component" value="Chromosome 9"/>
</dbReference>
<evidence type="ECO:0000313" key="5">
    <source>
        <dbReference type="Proteomes" id="UP001163823"/>
    </source>
</evidence>
<keyword evidence="3" id="KW-0408">Iron</keyword>
<dbReference type="InterPro" id="IPR036396">
    <property type="entry name" value="Cyt_P450_sf"/>
</dbReference>
<evidence type="ECO:0000313" key="4">
    <source>
        <dbReference type="EMBL" id="KAJ7956146.1"/>
    </source>
</evidence>
<proteinExistence type="inferred from homology"/>
<dbReference type="InterPro" id="IPR001128">
    <property type="entry name" value="Cyt_P450"/>
</dbReference>
<evidence type="ECO:0000256" key="2">
    <source>
        <dbReference type="ARBA" id="ARBA00022723"/>
    </source>
</evidence>
<name>A0AAD7LEY5_QUISA</name>
<dbReference type="EMBL" id="JARAOO010000009">
    <property type="protein sequence ID" value="KAJ7956146.1"/>
    <property type="molecule type" value="Genomic_DNA"/>
</dbReference>
<gene>
    <name evidence="4" type="ORF">O6P43_022634</name>
</gene>
<evidence type="ECO:0000256" key="3">
    <source>
        <dbReference type="ARBA" id="ARBA00023004"/>
    </source>
</evidence>
<dbReference type="GO" id="GO:0005506">
    <property type="term" value="F:iron ion binding"/>
    <property type="evidence" value="ECO:0007669"/>
    <property type="project" value="InterPro"/>
</dbReference>
<dbReference type="PANTHER" id="PTHR47955:SF15">
    <property type="entry name" value="CYTOCHROME P450 71A2-LIKE"/>
    <property type="match status" value="1"/>
</dbReference>
<reference evidence="4" key="1">
    <citation type="journal article" date="2023" name="Science">
        <title>Elucidation of the pathway for biosynthesis of saponin adjuvants from the soapbark tree.</title>
        <authorList>
            <person name="Reed J."/>
            <person name="Orme A."/>
            <person name="El-Demerdash A."/>
            <person name="Owen C."/>
            <person name="Martin L.B.B."/>
            <person name="Misra R.C."/>
            <person name="Kikuchi S."/>
            <person name="Rejzek M."/>
            <person name="Martin A.C."/>
            <person name="Harkess A."/>
            <person name="Leebens-Mack J."/>
            <person name="Louveau T."/>
            <person name="Stephenson M.J."/>
            <person name="Osbourn A."/>
        </authorList>
    </citation>
    <scope>NUCLEOTIDE SEQUENCE</scope>
    <source>
        <strain evidence="4">S10</strain>
    </source>
</reference>
<dbReference type="Pfam" id="PF00067">
    <property type="entry name" value="p450"/>
    <property type="match status" value="1"/>
</dbReference>
<dbReference type="GO" id="GO:0004497">
    <property type="term" value="F:monooxygenase activity"/>
    <property type="evidence" value="ECO:0007669"/>
    <property type="project" value="InterPro"/>
</dbReference>
<dbReference type="Gene3D" id="1.10.630.10">
    <property type="entry name" value="Cytochrome P450"/>
    <property type="match status" value="1"/>
</dbReference>
<evidence type="ECO:0000256" key="1">
    <source>
        <dbReference type="ARBA" id="ARBA00010617"/>
    </source>
</evidence>
<sequence>MTFSIASAEYMIANQLYWFDGEFPETSAAGEDLDKRETYRSPATRKYHSLKRSSKVINLPPCHPKLPIIGNLHQLGKMPHRSLRALPNKYGSLLLLHLGKTPTLVVSSAALAREMIKSHDLVFSRRPSSTAGNILLYGCKDVGLAPYGEEVEQLVSRLRNCNGASVNLSAMLTAIINNLISRCVIGQKFEAKDGEKWFAEVSGNVMVHMTAFCVGDFFPSLGWIDVLTG</sequence>
<dbReference type="KEGG" id="qsa:O6P43_022634"/>
<comment type="similarity">
    <text evidence="1">Belongs to the cytochrome P450 family.</text>
</comment>
<dbReference type="GO" id="GO:0016705">
    <property type="term" value="F:oxidoreductase activity, acting on paired donors, with incorporation or reduction of molecular oxygen"/>
    <property type="evidence" value="ECO:0007669"/>
    <property type="project" value="InterPro"/>
</dbReference>
<organism evidence="4 5">
    <name type="scientific">Quillaja saponaria</name>
    <name type="common">Soap bark tree</name>
    <dbReference type="NCBI Taxonomy" id="32244"/>
    <lineage>
        <taxon>Eukaryota</taxon>
        <taxon>Viridiplantae</taxon>
        <taxon>Streptophyta</taxon>
        <taxon>Embryophyta</taxon>
        <taxon>Tracheophyta</taxon>
        <taxon>Spermatophyta</taxon>
        <taxon>Magnoliopsida</taxon>
        <taxon>eudicotyledons</taxon>
        <taxon>Gunneridae</taxon>
        <taxon>Pentapetalae</taxon>
        <taxon>rosids</taxon>
        <taxon>fabids</taxon>
        <taxon>Fabales</taxon>
        <taxon>Quillajaceae</taxon>
        <taxon>Quillaja</taxon>
    </lineage>
</organism>
<accession>A0AAD7LEY5</accession>
<keyword evidence="2" id="KW-0479">Metal-binding</keyword>
<comment type="caution">
    <text evidence="4">The sequence shown here is derived from an EMBL/GenBank/DDBJ whole genome shotgun (WGS) entry which is preliminary data.</text>
</comment>
<dbReference type="GO" id="GO:0020037">
    <property type="term" value="F:heme binding"/>
    <property type="evidence" value="ECO:0007669"/>
    <property type="project" value="InterPro"/>
</dbReference>
<protein>
    <submittedName>
        <fullName evidence="4">Cytochrome P450</fullName>
    </submittedName>
</protein>
<dbReference type="SUPFAM" id="SSF48264">
    <property type="entry name" value="Cytochrome P450"/>
    <property type="match status" value="1"/>
</dbReference>
<keyword evidence="5" id="KW-1185">Reference proteome</keyword>
<dbReference type="AlphaFoldDB" id="A0AAD7LEY5"/>
<dbReference type="PANTHER" id="PTHR47955">
    <property type="entry name" value="CYTOCHROME P450 FAMILY 71 PROTEIN"/>
    <property type="match status" value="1"/>
</dbReference>